<accession>A0A0B7BF97</accession>
<sequence>MDLSWDNIWLQDLHLNKGIKEQNQSVRNKVLPKQFFEHPGQRREETRTYYKTYISWGIGFIY</sequence>
<dbReference type="AlphaFoldDB" id="A0A0B7BF97"/>
<evidence type="ECO:0000313" key="1">
    <source>
        <dbReference type="EMBL" id="CEK90951.1"/>
    </source>
</evidence>
<gene>
    <name evidence="1" type="primary">ORF180103</name>
</gene>
<feature type="non-terminal residue" evidence="1">
    <location>
        <position position="62"/>
    </location>
</feature>
<name>A0A0B7BF97_9EUPU</name>
<dbReference type="EMBL" id="HACG01044086">
    <property type="protein sequence ID" value="CEK90951.1"/>
    <property type="molecule type" value="Transcribed_RNA"/>
</dbReference>
<protein>
    <submittedName>
        <fullName evidence="1">Uncharacterized protein</fullName>
    </submittedName>
</protein>
<proteinExistence type="predicted"/>
<organism evidence="1">
    <name type="scientific">Arion vulgaris</name>
    <dbReference type="NCBI Taxonomy" id="1028688"/>
    <lineage>
        <taxon>Eukaryota</taxon>
        <taxon>Metazoa</taxon>
        <taxon>Spiralia</taxon>
        <taxon>Lophotrochozoa</taxon>
        <taxon>Mollusca</taxon>
        <taxon>Gastropoda</taxon>
        <taxon>Heterobranchia</taxon>
        <taxon>Euthyneura</taxon>
        <taxon>Panpulmonata</taxon>
        <taxon>Eupulmonata</taxon>
        <taxon>Stylommatophora</taxon>
        <taxon>Helicina</taxon>
        <taxon>Arionoidea</taxon>
        <taxon>Arionidae</taxon>
        <taxon>Arion</taxon>
    </lineage>
</organism>
<reference evidence="1" key="1">
    <citation type="submission" date="2014-12" db="EMBL/GenBank/DDBJ databases">
        <title>Insight into the proteome of Arion vulgaris.</title>
        <authorList>
            <person name="Aradska J."/>
            <person name="Bulat T."/>
            <person name="Smidak R."/>
            <person name="Sarate P."/>
            <person name="Gangsoo J."/>
            <person name="Sialana F."/>
            <person name="Bilban M."/>
            <person name="Lubec G."/>
        </authorList>
    </citation>
    <scope>NUCLEOTIDE SEQUENCE</scope>
    <source>
        <tissue evidence="1">Skin</tissue>
    </source>
</reference>